<evidence type="ECO:0000256" key="1">
    <source>
        <dbReference type="ARBA" id="ARBA00022741"/>
    </source>
</evidence>
<dbReference type="GO" id="GO:0030968">
    <property type="term" value="P:endoplasmic reticulum unfolded protein response"/>
    <property type="evidence" value="ECO:0007669"/>
    <property type="project" value="TreeGrafter"/>
</dbReference>
<name>A0AA39VNL7_ACESA</name>
<feature type="compositionally biased region" description="Polar residues" evidence="4">
    <location>
        <begin position="163"/>
        <end position="178"/>
    </location>
</feature>
<sequence>MGASTTYAYATLVYFSAYNAKEFGKIVSVNQFQLKDVRWDPELGGQNMELRLVEYFADESNKQVGNGVDARKSPKAMAKLKKQVKHTEEILSANTMAPISVESLYDDRDFSWPLAVAKSRKSAILGGQRVVGAIRRLISHGGLDGTKSVDATNQICRHRTRSPDLSPSSTKLETSQPNELDLSSIVVHSCHPLSPGRRHPPSLF</sequence>
<dbReference type="GO" id="GO:0005524">
    <property type="term" value="F:ATP binding"/>
    <property type="evidence" value="ECO:0007669"/>
    <property type="project" value="UniProtKB-KW"/>
</dbReference>
<dbReference type="SUPFAM" id="SSF53067">
    <property type="entry name" value="Actin-like ATPase domain"/>
    <property type="match status" value="1"/>
</dbReference>
<reference evidence="5" key="2">
    <citation type="submission" date="2023-06" db="EMBL/GenBank/DDBJ databases">
        <authorList>
            <person name="Swenson N.G."/>
            <person name="Wegrzyn J.L."/>
            <person name="Mcevoy S.L."/>
        </authorList>
    </citation>
    <scope>NUCLEOTIDE SEQUENCE</scope>
    <source>
        <strain evidence="5">NS2018</strain>
        <tissue evidence="5">Leaf</tissue>
    </source>
</reference>
<comment type="caution">
    <text evidence="5">The sequence shown here is derived from an EMBL/GenBank/DDBJ whole genome shotgun (WGS) entry which is preliminary data.</text>
</comment>
<evidence type="ECO:0000256" key="3">
    <source>
        <dbReference type="ARBA" id="ARBA00023186"/>
    </source>
</evidence>
<dbReference type="EMBL" id="JAUESC010000383">
    <property type="protein sequence ID" value="KAK0584668.1"/>
    <property type="molecule type" value="Genomic_DNA"/>
</dbReference>
<evidence type="ECO:0000313" key="5">
    <source>
        <dbReference type="EMBL" id="KAK0584668.1"/>
    </source>
</evidence>
<organism evidence="5 6">
    <name type="scientific">Acer saccharum</name>
    <name type="common">Sugar maple</name>
    <dbReference type="NCBI Taxonomy" id="4024"/>
    <lineage>
        <taxon>Eukaryota</taxon>
        <taxon>Viridiplantae</taxon>
        <taxon>Streptophyta</taxon>
        <taxon>Embryophyta</taxon>
        <taxon>Tracheophyta</taxon>
        <taxon>Spermatophyta</taxon>
        <taxon>Magnoliopsida</taxon>
        <taxon>eudicotyledons</taxon>
        <taxon>Gunneridae</taxon>
        <taxon>Pentapetalae</taxon>
        <taxon>rosids</taxon>
        <taxon>malvids</taxon>
        <taxon>Sapindales</taxon>
        <taxon>Sapindaceae</taxon>
        <taxon>Hippocastanoideae</taxon>
        <taxon>Acereae</taxon>
        <taxon>Acer</taxon>
    </lineage>
</organism>
<dbReference type="Pfam" id="PF00012">
    <property type="entry name" value="HSP70"/>
    <property type="match status" value="1"/>
</dbReference>
<feature type="region of interest" description="Disordered" evidence="4">
    <location>
        <begin position="159"/>
        <end position="178"/>
    </location>
</feature>
<dbReference type="InterPro" id="IPR043129">
    <property type="entry name" value="ATPase_NBD"/>
</dbReference>
<dbReference type="AlphaFoldDB" id="A0AA39VNL7"/>
<gene>
    <name evidence="5" type="ORF">LWI29_016938</name>
</gene>
<evidence type="ECO:0000256" key="4">
    <source>
        <dbReference type="SAM" id="MobiDB-lite"/>
    </source>
</evidence>
<evidence type="ECO:0000313" key="6">
    <source>
        <dbReference type="Proteomes" id="UP001168877"/>
    </source>
</evidence>
<keyword evidence="2" id="KW-0067">ATP-binding</keyword>
<dbReference type="PANTHER" id="PTHR45639:SF3">
    <property type="entry name" value="HYPOXIA UP-REGULATED PROTEIN 1"/>
    <property type="match status" value="1"/>
</dbReference>
<evidence type="ECO:0000256" key="2">
    <source>
        <dbReference type="ARBA" id="ARBA00022840"/>
    </source>
</evidence>
<dbReference type="InterPro" id="IPR013126">
    <property type="entry name" value="Hsp_70_fam"/>
</dbReference>
<keyword evidence="3" id="KW-0143">Chaperone</keyword>
<dbReference type="Proteomes" id="UP001168877">
    <property type="component" value="Unassembled WGS sequence"/>
</dbReference>
<reference evidence="5" key="1">
    <citation type="journal article" date="2022" name="Plant J.">
        <title>Strategies of tolerance reflected in two North American maple genomes.</title>
        <authorList>
            <person name="McEvoy S.L."/>
            <person name="Sezen U.U."/>
            <person name="Trouern-Trend A."/>
            <person name="McMahon S.M."/>
            <person name="Schaberg P.G."/>
            <person name="Yang J."/>
            <person name="Wegrzyn J.L."/>
            <person name="Swenson N.G."/>
        </authorList>
    </citation>
    <scope>NUCLEOTIDE SEQUENCE</scope>
    <source>
        <strain evidence="5">NS2018</strain>
    </source>
</reference>
<dbReference type="GO" id="GO:0034663">
    <property type="term" value="C:endoplasmic reticulum chaperone complex"/>
    <property type="evidence" value="ECO:0007669"/>
    <property type="project" value="TreeGrafter"/>
</dbReference>
<keyword evidence="1" id="KW-0547">Nucleotide-binding</keyword>
<dbReference type="GO" id="GO:0140662">
    <property type="term" value="F:ATP-dependent protein folding chaperone"/>
    <property type="evidence" value="ECO:0007669"/>
    <property type="project" value="InterPro"/>
</dbReference>
<protein>
    <submittedName>
        <fullName evidence="5">Uncharacterized protein</fullName>
    </submittedName>
</protein>
<proteinExistence type="predicted"/>
<dbReference type="PANTHER" id="PTHR45639">
    <property type="entry name" value="HSC70CB, ISOFORM G-RELATED"/>
    <property type="match status" value="1"/>
</dbReference>
<keyword evidence="6" id="KW-1185">Reference proteome</keyword>
<dbReference type="Gene3D" id="3.90.640.10">
    <property type="entry name" value="Actin, Chain A, domain 4"/>
    <property type="match status" value="1"/>
</dbReference>
<accession>A0AA39VNL7</accession>